<evidence type="ECO:0000313" key="2">
    <source>
        <dbReference type="Proteomes" id="UP001246690"/>
    </source>
</evidence>
<proteinExistence type="predicted"/>
<protein>
    <submittedName>
        <fullName evidence="1">DUF2971 domain-containing protein</fullName>
    </submittedName>
</protein>
<organism evidence="1 2">
    <name type="scientific">Buttiauxella selenatireducens</name>
    <dbReference type="NCBI Taxonomy" id="3073902"/>
    <lineage>
        <taxon>Bacteria</taxon>
        <taxon>Pseudomonadati</taxon>
        <taxon>Pseudomonadota</taxon>
        <taxon>Gammaproteobacteria</taxon>
        <taxon>Enterobacterales</taxon>
        <taxon>Enterobacteriaceae</taxon>
        <taxon>Buttiauxella</taxon>
    </lineage>
</organism>
<dbReference type="Pfam" id="PF11185">
    <property type="entry name" value="DUF2971"/>
    <property type="match status" value="1"/>
</dbReference>
<sequence>MTCPDHLYKYRAFDTRTLELILENKVYFADPNNFNDPHEFQPELVLSDDPFLNMCVLHSLINQNQHNRNMTHQSENYPESANIDSEYDAFLTDLKSQQIFEKEYSIETVQEKTVIQLKEYLSRGVLSLSGSKESTLMWSHYADNHFGLCLGYTIPEVMTDKIYKVNYDGSRFVQSKDIMIMLGSNTAARQRIINSSLVTKSECWAYEEEYRLFEVKPGVTDIGLDLKEIIFGLRMKKSVRDAIINAIKHSDNKRLSEVKFFKMEVLNPGGFELHAVPID</sequence>
<dbReference type="InterPro" id="IPR021352">
    <property type="entry name" value="DUF2971"/>
</dbReference>
<name>A0ABY9SE17_9ENTR</name>
<evidence type="ECO:0000313" key="1">
    <source>
        <dbReference type="EMBL" id="WMY75745.1"/>
    </source>
</evidence>
<reference evidence="1 2" key="1">
    <citation type="submission" date="2023-09" db="EMBL/GenBank/DDBJ databases">
        <title>Buttiauxella selenatireducens sp. nov., isolated from the rhizosphere of Cardamine hupingshanesis.</title>
        <authorList>
            <person name="Zhang S."/>
            <person name="Xu Z."/>
            <person name="Wang H."/>
            <person name="Guo Y."/>
        </authorList>
    </citation>
    <scope>NUCLEOTIDE SEQUENCE [LARGE SCALE GENOMIC DNA]</scope>
    <source>
        <strain evidence="1 2">R73</strain>
    </source>
</reference>
<accession>A0ABY9SE17</accession>
<dbReference type="EMBL" id="CP133838">
    <property type="protein sequence ID" value="WMY75745.1"/>
    <property type="molecule type" value="Genomic_DNA"/>
</dbReference>
<keyword evidence="2" id="KW-1185">Reference proteome</keyword>
<dbReference type="RefSeq" id="WP_309878158.1">
    <property type="nucleotide sequence ID" value="NZ_CP133838.1"/>
</dbReference>
<gene>
    <name evidence="1" type="ORF">RHD99_07340</name>
</gene>
<dbReference type="Proteomes" id="UP001246690">
    <property type="component" value="Chromosome"/>
</dbReference>